<protein>
    <submittedName>
        <fullName evidence="1">Uncharacterized protein</fullName>
    </submittedName>
</protein>
<name>A0A232EXF7_9HYME</name>
<keyword evidence="2" id="KW-1185">Reference proteome</keyword>
<reference evidence="1 2" key="1">
    <citation type="journal article" date="2017" name="Curr. Biol.">
        <title>The Evolution of Venom by Co-option of Single-Copy Genes.</title>
        <authorList>
            <person name="Martinson E.O."/>
            <person name="Mrinalini"/>
            <person name="Kelkar Y.D."/>
            <person name="Chang C.H."/>
            <person name="Werren J.H."/>
        </authorList>
    </citation>
    <scope>NUCLEOTIDE SEQUENCE [LARGE SCALE GENOMIC DNA]</scope>
    <source>
        <strain evidence="1 2">Alberta</strain>
        <tissue evidence="1">Whole body</tissue>
    </source>
</reference>
<dbReference type="AlphaFoldDB" id="A0A232EXF7"/>
<accession>A0A232EXF7</accession>
<dbReference type="Proteomes" id="UP000215335">
    <property type="component" value="Unassembled WGS sequence"/>
</dbReference>
<dbReference type="EMBL" id="NNAY01001746">
    <property type="protein sequence ID" value="OXU23042.1"/>
    <property type="molecule type" value="Genomic_DNA"/>
</dbReference>
<organism evidence="1 2">
    <name type="scientific">Trichomalopsis sarcophagae</name>
    <dbReference type="NCBI Taxonomy" id="543379"/>
    <lineage>
        <taxon>Eukaryota</taxon>
        <taxon>Metazoa</taxon>
        <taxon>Ecdysozoa</taxon>
        <taxon>Arthropoda</taxon>
        <taxon>Hexapoda</taxon>
        <taxon>Insecta</taxon>
        <taxon>Pterygota</taxon>
        <taxon>Neoptera</taxon>
        <taxon>Endopterygota</taxon>
        <taxon>Hymenoptera</taxon>
        <taxon>Apocrita</taxon>
        <taxon>Proctotrupomorpha</taxon>
        <taxon>Chalcidoidea</taxon>
        <taxon>Pteromalidae</taxon>
        <taxon>Pteromalinae</taxon>
        <taxon>Trichomalopsis</taxon>
    </lineage>
</organism>
<evidence type="ECO:0000313" key="2">
    <source>
        <dbReference type="Proteomes" id="UP000215335"/>
    </source>
</evidence>
<gene>
    <name evidence="1" type="ORF">TSAR_004449</name>
</gene>
<sequence>MAIFKHLHMTLEDLMILSRKETRTTIKNGRIKSPPKFSYANAPEPTGPISILKWTPGQARSRSVSPVPRHPSEMIQQGHYGHPYPPMMGPYPYMPPKPYCFYPLGNSGFPYPYMNPYMPYPMNRLCLA</sequence>
<comment type="caution">
    <text evidence="1">The sequence shown here is derived from an EMBL/GenBank/DDBJ whole genome shotgun (WGS) entry which is preliminary data.</text>
</comment>
<proteinExistence type="predicted"/>
<evidence type="ECO:0000313" key="1">
    <source>
        <dbReference type="EMBL" id="OXU23042.1"/>
    </source>
</evidence>